<keyword evidence="2" id="KW-1185">Reference proteome</keyword>
<reference evidence="1 2" key="1">
    <citation type="submission" date="2021-07" db="EMBL/GenBank/DDBJ databases">
        <title>Actinomadura sp. PM05-2 isolated from lichen.</title>
        <authorList>
            <person name="Somphong A."/>
            <person name="Phongsopitanun W."/>
            <person name="Tanasupawat S."/>
            <person name="Peongsungnone V."/>
        </authorList>
    </citation>
    <scope>NUCLEOTIDE SEQUENCE [LARGE SCALE GENOMIC DNA]</scope>
    <source>
        <strain evidence="1 2">PM05-2</strain>
    </source>
</reference>
<name>A0ABS7FP80_9ACTN</name>
<protein>
    <submittedName>
        <fullName evidence="1">DUF488 family protein</fullName>
    </submittedName>
</protein>
<evidence type="ECO:0000313" key="2">
    <source>
        <dbReference type="Proteomes" id="UP000774570"/>
    </source>
</evidence>
<dbReference type="PANTHER" id="PTHR36849:SF1">
    <property type="entry name" value="CYTOPLASMIC PROTEIN"/>
    <property type="match status" value="1"/>
</dbReference>
<dbReference type="Pfam" id="PF22752">
    <property type="entry name" value="DUF488-N3i"/>
    <property type="match status" value="1"/>
</dbReference>
<dbReference type="InterPro" id="IPR052552">
    <property type="entry name" value="YeaO-like"/>
</dbReference>
<dbReference type="Proteomes" id="UP000774570">
    <property type="component" value="Unassembled WGS sequence"/>
</dbReference>
<organism evidence="1 2">
    <name type="scientific">Actinomadura parmotrematis</name>
    <dbReference type="NCBI Taxonomy" id="2864039"/>
    <lineage>
        <taxon>Bacteria</taxon>
        <taxon>Bacillati</taxon>
        <taxon>Actinomycetota</taxon>
        <taxon>Actinomycetes</taxon>
        <taxon>Streptosporangiales</taxon>
        <taxon>Thermomonosporaceae</taxon>
        <taxon>Actinomadura</taxon>
    </lineage>
</organism>
<sequence>MGENAGFRMRRIYAAPEPDDGFRVLVDRLWPRGIAKEKAALDEWAKDVAPSTELRRWYGHDPAKHAEFRARYLAELDDDGPAVERLRAEAAAGRVTLLTSVKDPAAGHVPILLERLEGRA</sequence>
<proteinExistence type="predicted"/>
<dbReference type="PANTHER" id="PTHR36849">
    <property type="entry name" value="CYTOPLASMIC PROTEIN-RELATED"/>
    <property type="match status" value="1"/>
</dbReference>
<accession>A0ABS7FP80</accession>
<gene>
    <name evidence="1" type="ORF">K1Y72_07020</name>
</gene>
<evidence type="ECO:0000313" key="1">
    <source>
        <dbReference type="EMBL" id="MBW8482111.1"/>
    </source>
</evidence>
<dbReference type="EMBL" id="JAIBOA010000003">
    <property type="protein sequence ID" value="MBW8482111.1"/>
    <property type="molecule type" value="Genomic_DNA"/>
</dbReference>
<comment type="caution">
    <text evidence="1">The sequence shown here is derived from an EMBL/GenBank/DDBJ whole genome shotgun (WGS) entry which is preliminary data.</text>
</comment>